<protein>
    <recommendedName>
        <fullName evidence="3">histidine kinase</fullName>
        <ecNumber evidence="3">2.7.13.3</ecNumber>
    </recommendedName>
</protein>
<evidence type="ECO:0000256" key="1">
    <source>
        <dbReference type="ARBA" id="ARBA00000085"/>
    </source>
</evidence>
<dbReference type="Gene3D" id="2.60.120.260">
    <property type="entry name" value="Galactose-binding domain-like"/>
    <property type="match status" value="1"/>
</dbReference>
<name>A0A4R5L054_9BACL</name>
<dbReference type="OrthoDB" id="9809348at2"/>
<keyword evidence="11" id="KW-0812">Transmembrane</keyword>
<evidence type="ECO:0000313" key="15">
    <source>
        <dbReference type="Proteomes" id="UP000295636"/>
    </source>
</evidence>
<evidence type="ECO:0000259" key="13">
    <source>
        <dbReference type="PROSITE" id="PS50110"/>
    </source>
</evidence>
<dbReference type="SMART" id="SM00388">
    <property type="entry name" value="HisKA"/>
    <property type="match status" value="1"/>
</dbReference>
<dbReference type="EMBL" id="SMRT01000001">
    <property type="protein sequence ID" value="TDG00999.1"/>
    <property type="molecule type" value="Genomic_DNA"/>
</dbReference>
<dbReference type="Pfam" id="PF06580">
    <property type="entry name" value="His_kinase"/>
    <property type="match status" value="1"/>
</dbReference>
<dbReference type="AlphaFoldDB" id="A0A4R5L054"/>
<dbReference type="Pfam" id="PF02518">
    <property type="entry name" value="HATPase_c"/>
    <property type="match status" value="2"/>
</dbReference>
<dbReference type="Pfam" id="PF07695">
    <property type="entry name" value="7TMR-DISM_7TM"/>
    <property type="match status" value="1"/>
</dbReference>
<dbReference type="SMART" id="SM00387">
    <property type="entry name" value="HATPase_c"/>
    <property type="match status" value="2"/>
</dbReference>
<proteinExistence type="predicted"/>
<gene>
    <name evidence="14" type="ORF">E1757_04350</name>
</gene>
<keyword evidence="8" id="KW-0067">ATP-binding</keyword>
<feature type="transmembrane region" description="Helical" evidence="11">
    <location>
        <begin position="326"/>
        <end position="344"/>
    </location>
</feature>
<feature type="domain" description="Response regulatory" evidence="13">
    <location>
        <begin position="697"/>
        <end position="813"/>
    </location>
</feature>
<dbReference type="Gene3D" id="3.40.50.2300">
    <property type="match status" value="1"/>
</dbReference>
<feature type="transmembrane region" description="Helical" evidence="11">
    <location>
        <begin position="202"/>
        <end position="228"/>
    </location>
</feature>
<comment type="catalytic activity">
    <reaction evidence="1">
        <text>ATP + protein L-histidine = ADP + protein N-phospho-L-histidine.</text>
        <dbReference type="EC" id="2.7.13.3"/>
    </reaction>
</comment>
<dbReference type="InterPro" id="IPR008979">
    <property type="entry name" value="Galactose-bd-like_sf"/>
</dbReference>
<evidence type="ECO:0000256" key="9">
    <source>
        <dbReference type="ARBA" id="ARBA00023012"/>
    </source>
</evidence>
<feature type="transmembrane region" description="Helical" evidence="11">
    <location>
        <begin position="235"/>
        <end position="252"/>
    </location>
</feature>
<dbReference type="PROSITE" id="PS50109">
    <property type="entry name" value="HIS_KIN"/>
    <property type="match status" value="1"/>
</dbReference>
<feature type="transmembrane region" description="Helical" evidence="11">
    <location>
        <begin position="356"/>
        <end position="377"/>
    </location>
</feature>
<feature type="transmembrane region" description="Helical" evidence="11">
    <location>
        <begin position="7"/>
        <end position="27"/>
    </location>
</feature>
<dbReference type="SUPFAM" id="SSF47384">
    <property type="entry name" value="Homodimeric domain of signal transducing histidine kinase"/>
    <property type="match status" value="1"/>
</dbReference>
<evidence type="ECO:0000256" key="11">
    <source>
        <dbReference type="SAM" id="Phobius"/>
    </source>
</evidence>
<dbReference type="Gene3D" id="1.10.287.130">
    <property type="match status" value="1"/>
</dbReference>
<evidence type="ECO:0000256" key="3">
    <source>
        <dbReference type="ARBA" id="ARBA00012438"/>
    </source>
</evidence>
<dbReference type="SMART" id="SM00448">
    <property type="entry name" value="REC"/>
    <property type="match status" value="1"/>
</dbReference>
<dbReference type="SUPFAM" id="SSF55874">
    <property type="entry name" value="ATPase domain of HSP90 chaperone/DNA topoisomerase II/histidine kinase"/>
    <property type="match status" value="2"/>
</dbReference>
<dbReference type="InterPro" id="IPR001789">
    <property type="entry name" value="Sig_transdc_resp-reg_receiver"/>
</dbReference>
<evidence type="ECO:0000256" key="6">
    <source>
        <dbReference type="ARBA" id="ARBA00022741"/>
    </source>
</evidence>
<evidence type="ECO:0000313" key="14">
    <source>
        <dbReference type="EMBL" id="TDG00999.1"/>
    </source>
</evidence>
<dbReference type="GO" id="GO:0000155">
    <property type="term" value="F:phosphorelay sensor kinase activity"/>
    <property type="evidence" value="ECO:0007669"/>
    <property type="project" value="InterPro"/>
</dbReference>
<keyword evidence="9" id="KW-0902">Two-component regulatory system</keyword>
<dbReference type="InterPro" id="IPR004358">
    <property type="entry name" value="Sig_transdc_His_kin-like_C"/>
</dbReference>
<keyword evidence="5" id="KW-0808">Transferase</keyword>
<dbReference type="PROSITE" id="PS50110">
    <property type="entry name" value="RESPONSE_REGULATORY"/>
    <property type="match status" value="1"/>
</dbReference>
<dbReference type="SUPFAM" id="SSF52172">
    <property type="entry name" value="CheY-like"/>
    <property type="match status" value="1"/>
</dbReference>
<keyword evidence="11" id="KW-0472">Membrane</keyword>
<dbReference type="Pfam" id="PF00512">
    <property type="entry name" value="HisKA"/>
    <property type="match status" value="1"/>
</dbReference>
<feature type="transmembrane region" description="Helical" evidence="11">
    <location>
        <begin position="264"/>
        <end position="288"/>
    </location>
</feature>
<reference evidence="14 15" key="1">
    <citation type="submission" date="2019-03" db="EMBL/GenBank/DDBJ databases">
        <title>This is whole genome sequence of Paenibacillus sp MS74 strain.</title>
        <authorList>
            <person name="Trinh H.N."/>
        </authorList>
    </citation>
    <scope>NUCLEOTIDE SEQUENCE [LARGE SCALE GENOMIC DNA]</scope>
    <source>
        <strain evidence="14 15">MS74</strain>
    </source>
</reference>
<keyword evidence="4 10" id="KW-0597">Phosphoprotein</keyword>
<dbReference type="GO" id="GO:0005886">
    <property type="term" value="C:plasma membrane"/>
    <property type="evidence" value="ECO:0007669"/>
    <property type="project" value="UniProtKB-SubCell"/>
</dbReference>
<dbReference type="InterPro" id="IPR010559">
    <property type="entry name" value="Sig_transdc_His_kin_internal"/>
</dbReference>
<dbReference type="InterPro" id="IPR011006">
    <property type="entry name" value="CheY-like_superfamily"/>
</dbReference>
<dbReference type="InterPro" id="IPR036097">
    <property type="entry name" value="HisK_dim/P_sf"/>
</dbReference>
<evidence type="ECO:0000256" key="2">
    <source>
        <dbReference type="ARBA" id="ARBA00004651"/>
    </source>
</evidence>
<feature type="transmembrane region" description="Helical" evidence="11">
    <location>
        <begin position="300"/>
        <end position="320"/>
    </location>
</feature>
<dbReference type="GO" id="GO:0005524">
    <property type="term" value="F:ATP binding"/>
    <property type="evidence" value="ECO:0007669"/>
    <property type="project" value="UniProtKB-KW"/>
</dbReference>
<dbReference type="InterPro" id="IPR011623">
    <property type="entry name" value="7TMR_DISM_rcpt_extracell_dom1"/>
</dbReference>
<dbReference type="PRINTS" id="PR00344">
    <property type="entry name" value="BCTRLSENSOR"/>
</dbReference>
<feature type="transmembrane region" description="Helical" evidence="11">
    <location>
        <begin position="383"/>
        <end position="402"/>
    </location>
</feature>
<evidence type="ECO:0000256" key="8">
    <source>
        <dbReference type="ARBA" id="ARBA00022840"/>
    </source>
</evidence>
<keyword evidence="15" id="KW-1185">Reference proteome</keyword>
<dbReference type="PANTHER" id="PTHR43047:SF72">
    <property type="entry name" value="OSMOSENSING HISTIDINE PROTEIN KINASE SLN1"/>
    <property type="match status" value="1"/>
</dbReference>
<feature type="modified residue" description="4-aspartylphosphate" evidence="10">
    <location>
        <position position="746"/>
    </location>
</feature>
<dbReference type="SUPFAM" id="SSF49785">
    <property type="entry name" value="Galactose-binding domain-like"/>
    <property type="match status" value="1"/>
</dbReference>
<dbReference type="Proteomes" id="UP000295636">
    <property type="component" value="Unassembled WGS sequence"/>
</dbReference>
<keyword evidence="11" id="KW-1133">Transmembrane helix</keyword>
<dbReference type="PANTHER" id="PTHR43047">
    <property type="entry name" value="TWO-COMPONENT HISTIDINE PROTEIN KINASE"/>
    <property type="match status" value="1"/>
</dbReference>
<dbReference type="CDD" id="cd00082">
    <property type="entry name" value="HisKA"/>
    <property type="match status" value="1"/>
</dbReference>
<sequence>MKKRTTFLILGIFILVLIVVRLVWITLQATPEHPKAVQGVLDLRGWSLEENGPITLDGEWEFYPDRLIKPDLPDQDSGAEKEYIRVPGNWKIASSPTMQGYGSYRLRILMDPQADRLLAVRIQEITVSSEFFVDGISRGHSGQPAAVAEQYIPNKRPYTTSFHTGRDQVELVIHVANFHNDTAGGLVKSLLFGPSDALQSRLLFSMGMQLLLCTVLLIHMLYAFILYWIGARQSVLLLFALLNFSTILMTLLSDDRLLLTWLPISYVLYVKLIYLSFIGINFSLVRFANALLPNYAMPRINAWYSVICALLAACILVLPIQYAAPIGLFIFNSGVAGAVILVWLPVRSTLRGEEDTIFLLSGATFVMINMLWNYFGMIKSVDMYFYPIDLIAAFFAFAAFWFKRYMRTANRTEKLARMLQLADKQKDDFLANTSHELRNPLHGILNIAQSMKDNGNAALDERNIQSLDLLITVGRRMSYMLNDLLDMSRLRESGIVLHTNRLQLEAVASGVLDMLRFMTEGKPIRLINRIPDTFPYVIADENRLIQVMFNLLHNAVKYTHEGSVTIRAEAGGDGYARIVIEDTGIGMSEETLQRIFRPYEQGDSGITAIGGGIGLGLSIAKQLVELHGGHIETSSAAGQGSVFSFTLPLADPSAEGEIGGRDTPPLFYSEAAPAVLPEVGQTPIKTEVYSDRNDRARILAVDDDAINLSILVNLLASDHYEIVTAASGTEALSILDNHVWDLVITDVMMPRMSGYELTQTIRLRFSISELPVLLLTARSRPEDIQAGFQAGANDYVMKPVEADELKSRVKALTELRASIRERMQMEAAWLQAQIQPHFLFNTLSSIAALSELDTERMRQLLDAFGNYLQTSFQFANTEKLVPIHHELELVRSYLFIERARFDQRLQVIWEVDPNMDLDIPPLSIQPLVENAVRHGITKRSRGGTVRICISDHPEYADITIADDGIGMSDETLQTVLYRNTEGKRGGVGLLNTDRRLKQLYGRGLQIESIPDGGTAVSFRAMK</sequence>
<evidence type="ECO:0000256" key="4">
    <source>
        <dbReference type="ARBA" id="ARBA00022553"/>
    </source>
</evidence>
<comment type="caution">
    <text evidence="14">The sequence shown here is derived from an EMBL/GenBank/DDBJ whole genome shotgun (WGS) entry which is preliminary data.</text>
</comment>
<comment type="subcellular location">
    <subcellularLocation>
        <location evidence="2">Cell membrane</location>
        <topology evidence="2">Multi-pass membrane protein</topology>
    </subcellularLocation>
</comment>
<keyword evidence="7" id="KW-0418">Kinase</keyword>
<evidence type="ECO:0000256" key="7">
    <source>
        <dbReference type="ARBA" id="ARBA00022777"/>
    </source>
</evidence>
<evidence type="ECO:0000256" key="5">
    <source>
        <dbReference type="ARBA" id="ARBA00022679"/>
    </source>
</evidence>
<evidence type="ECO:0000259" key="12">
    <source>
        <dbReference type="PROSITE" id="PS50109"/>
    </source>
</evidence>
<dbReference type="Gene3D" id="3.30.565.10">
    <property type="entry name" value="Histidine kinase-like ATPase, C-terminal domain"/>
    <property type="match status" value="2"/>
</dbReference>
<keyword evidence="6" id="KW-0547">Nucleotide-binding</keyword>
<dbReference type="InterPro" id="IPR036890">
    <property type="entry name" value="HATPase_C_sf"/>
</dbReference>
<dbReference type="FunFam" id="3.30.565.10:FF:000006">
    <property type="entry name" value="Sensor histidine kinase WalK"/>
    <property type="match status" value="1"/>
</dbReference>
<organism evidence="14 15">
    <name type="scientific">Paenibacillus piri</name>
    <dbReference type="NCBI Taxonomy" id="2547395"/>
    <lineage>
        <taxon>Bacteria</taxon>
        <taxon>Bacillati</taxon>
        <taxon>Bacillota</taxon>
        <taxon>Bacilli</taxon>
        <taxon>Bacillales</taxon>
        <taxon>Paenibacillaceae</taxon>
        <taxon>Paenibacillus</taxon>
    </lineage>
</organism>
<dbReference type="Pfam" id="PF00072">
    <property type="entry name" value="Response_reg"/>
    <property type="match status" value="1"/>
</dbReference>
<feature type="domain" description="Histidine kinase" evidence="12">
    <location>
        <begin position="432"/>
        <end position="651"/>
    </location>
</feature>
<dbReference type="CDD" id="cd17574">
    <property type="entry name" value="REC_OmpR"/>
    <property type="match status" value="1"/>
</dbReference>
<dbReference type="InterPro" id="IPR003594">
    <property type="entry name" value="HATPase_dom"/>
</dbReference>
<dbReference type="GO" id="GO:0009927">
    <property type="term" value="F:histidine phosphotransfer kinase activity"/>
    <property type="evidence" value="ECO:0007669"/>
    <property type="project" value="TreeGrafter"/>
</dbReference>
<accession>A0A4R5L054</accession>
<evidence type="ECO:0000256" key="10">
    <source>
        <dbReference type="PROSITE-ProRule" id="PRU00169"/>
    </source>
</evidence>
<dbReference type="EC" id="2.7.13.3" evidence="3"/>
<dbReference type="InterPro" id="IPR003661">
    <property type="entry name" value="HisK_dim/P_dom"/>
</dbReference>
<dbReference type="InterPro" id="IPR005467">
    <property type="entry name" value="His_kinase_dom"/>
</dbReference>